<dbReference type="PANTHER" id="PTHR33490">
    <property type="entry name" value="BLR5614 PROTEIN-RELATED"/>
    <property type="match status" value="1"/>
</dbReference>
<dbReference type="Pfam" id="PF01841">
    <property type="entry name" value="Transglut_core"/>
    <property type="match status" value="1"/>
</dbReference>
<feature type="domain" description="Transglutaminase-like" evidence="1">
    <location>
        <begin position="161"/>
        <end position="226"/>
    </location>
</feature>
<dbReference type="SMART" id="SM00460">
    <property type="entry name" value="TGc"/>
    <property type="match status" value="1"/>
</dbReference>
<dbReference type="Gene3D" id="3.10.620.30">
    <property type="match status" value="1"/>
</dbReference>
<dbReference type="InterPro" id="IPR002931">
    <property type="entry name" value="Transglutaminase-like"/>
</dbReference>
<dbReference type="EMBL" id="CP049811">
    <property type="protein sequence ID" value="QIK41262.1"/>
    <property type="molecule type" value="Genomic_DNA"/>
</dbReference>
<evidence type="ECO:0000259" key="1">
    <source>
        <dbReference type="SMART" id="SM00460"/>
    </source>
</evidence>
<dbReference type="Proteomes" id="UP000500791">
    <property type="component" value="Chromosome"/>
</dbReference>
<protein>
    <submittedName>
        <fullName evidence="2">Transglutaminase family protein</fullName>
    </submittedName>
</protein>
<reference evidence="2 3" key="1">
    <citation type="submission" date="2020-03" db="EMBL/GenBank/DDBJ databases">
        <title>Complete genome sequence of Monaibacterium sp. ALG8 with diverse plasmids.</title>
        <authorList>
            <person name="Sun C."/>
        </authorList>
    </citation>
    <scope>NUCLEOTIDE SEQUENCE [LARGE SCALE GENOMIC DNA]</scope>
    <source>
        <strain evidence="2 3">ALG8</strain>
    </source>
</reference>
<dbReference type="SUPFAM" id="SSF54001">
    <property type="entry name" value="Cysteine proteinases"/>
    <property type="match status" value="1"/>
</dbReference>
<dbReference type="AlphaFoldDB" id="A0A6G7VMW1"/>
<sequence length="297" mass="33103">MLIRVGFEIDVESAPQVPMLLALSTHGELTNRVIGHDTVRVEPFTPSEVYYDRFNNRITRIVAQGGTTRLWSDSVIEVSGVPDEVDPTAWQIDVQNLPHEVLSYLVPSRYCDSDNLTAAAWENFSGYPQGWARVQAITDFVHNHIAFGYQFGRTNKTASDVYRERTGVCRDFAHLAIALCRAMNIPARYVSGYLGDIGVPYQGAGDFCAWFEVYLGGRWLTLDARYNTPRIGRVPMVRGCDAADVAMITSFGEHKLTYFRVWTDEVQGAPSDAEVLAMLQTRPQGAPLVYPSSGRVA</sequence>
<dbReference type="RefSeq" id="WP_166191690.1">
    <property type="nucleotide sequence ID" value="NZ_CP049811.1"/>
</dbReference>
<dbReference type="InterPro" id="IPR038765">
    <property type="entry name" value="Papain-like_cys_pep_sf"/>
</dbReference>
<proteinExistence type="predicted"/>
<evidence type="ECO:0000313" key="3">
    <source>
        <dbReference type="Proteomes" id="UP000500791"/>
    </source>
</evidence>
<accession>A0A6G7VMW1</accession>
<evidence type="ECO:0000313" key="2">
    <source>
        <dbReference type="EMBL" id="QIK41262.1"/>
    </source>
</evidence>
<dbReference type="PANTHER" id="PTHR33490:SF12">
    <property type="entry name" value="BLL5557 PROTEIN"/>
    <property type="match status" value="1"/>
</dbReference>
<name>A0A6G7VMW1_9RHOB</name>
<dbReference type="KEGG" id="mon:G8E03_11060"/>
<dbReference type="Gene3D" id="2.60.40.2250">
    <property type="match status" value="1"/>
</dbReference>
<gene>
    <name evidence="2" type="ORF">G8E03_11060</name>
</gene>
<organism evidence="2 3">
    <name type="scientific">Pontivivens nitratireducens</name>
    <dbReference type="NCBI Taxonomy" id="2758038"/>
    <lineage>
        <taxon>Bacteria</taxon>
        <taxon>Pseudomonadati</taxon>
        <taxon>Pseudomonadota</taxon>
        <taxon>Alphaproteobacteria</taxon>
        <taxon>Rhodobacterales</taxon>
        <taxon>Paracoccaceae</taxon>
        <taxon>Pontivivens</taxon>
    </lineage>
</organism>
<keyword evidence="3" id="KW-1185">Reference proteome</keyword>